<comment type="subcellular location">
    <subcellularLocation>
        <location evidence="1">Membrane</location>
        <topology evidence="1">Multi-pass membrane protein</topology>
    </subcellularLocation>
</comment>
<sequence>MDRETRQFWAERRREMLRRDRQRRGGDPYLTYGLIALMGLGWLLQVVFPVWLSQLPMVPGGFFLFMLVSTILPGSLLSLVFAGVFIWLIGPAIESSTVPWQYLVIFFGAGLVGVALSHLVGGGLVGGSLAAFGIAGAYVRLMAGWSRSGATQWALVLLGINVLLSGFQLPYLAGMLGAFGAGYGLAMFLQLR</sequence>
<feature type="transmembrane region" description="Helical" evidence="5">
    <location>
        <begin position="100"/>
        <end position="119"/>
    </location>
</feature>
<evidence type="ECO:0000256" key="4">
    <source>
        <dbReference type="ARBA" id="ARBA00023136"/>
    </source>
</evidence>
<dbReference type="AlphaFoldDB" id="G8TVA9"/>
<protein>
    <submittedName>
        <fullName evidence="6">Rhomboid protease</fullName>
    </submittedName>
</protein>
<dbReference type="HOGENOM" id="CLU_1414518_0_0_9"/>
<dbReference type="PATRIC" id="fig|679936.5.peg.1311"/>
<keyword evidence="4 5" id="KW-0472">Membrane</keyword>
<evidence type="ECO:0000256" key="3">
    <source>
        <dbReference type="ARBA" id="ARBA00022989"/>
    </source>
</evidence>
<organism evidence="6 7">
    <name type="scientific">Sulfobacillus acidophilus (strain ATCC 700253 / DSM 10332 / NAL)</name>
    <dbReference type="NCBI Taxonomy" id="679936"/>
    <lineage>
        <taxon>Bacteria</taxon>
        <taxon>Bacillati</taxon>
        <taxon>Bacillota</taxon>
        <taxon>Clostridia</taxon>
        <taxon>Eubacteriales</taxon>
        <taxon>Clostridiales Family XVII. Incertae Sedis</taxon>
        <taxon>Sulfobacillus</taxon>
    </lineage>
</organism>
<keyword evidence="2 5" id="KW-0812">Transmembrane</keyword>
<dbReference type="Proteomes" id="UP000005439">
    <property type="component" value="Chromosome"/>
</dbReference>
<keyword evidence="6" id="KW-0645">Protease</keyword>
<name>G8TVA9_SULAD</name>
<keyword evidence="3 5" id="KW-1133">Transmembrane helix</keyword>
<evidence type="ECO:0000313" key="7">
    <source>
        <dbReference type="Proteomes" id="UP000005439"/>
    </source>
</evidence>
<dbReference type="EMBL" id="CP003179">
    <property type="protein sequence ID" value="AEW04749.1"/>
    <property type="molecule type" value="Genomic_DNA"/>
</dbReference>
<dbReference type="KEGG" id="sap:Sulac_1251"/>
<dbReference type="SUPFAM" id="SSF144091">
    <property type="entry name" value="Rhomboid-like"/>
    <property type="match status" value="1"/>
</dbReference>
<feature type="transmembrane region" description="Helical" evidence="5">
    <location>
        <begin position="63"/>
        <end position="88"/>
    </location>
</feature>
<reference evidence="7" key="1">
    <citation type="submission" date="2011-12" db="EMBL/GenBank/DDBJ databases">
        <title>The complete genome of chromosome of Sulfobacillus acidophilus DSM 10332.</title>
        <authorList>
            <person name="Lucas S."/>
            <person name="Han J."/>
            <person name="Lapidus A."/>
            <person name="Bruce D."/>
            <person name="Goodwin L."/>
            <person name="Pitluck S."/>
            <person name="Peters L."/>
            <person name="Kyrpides N."/>
            <person name="Mavromatis K."/>
            <person name="Ivanova N."/>
            <person name="Mikhailova N."/>
            <person name="Chertkov O."/>
            <person name="Saunders E."/>
            <person name="Detter J.C."/>
            <person name="Tapia R."/>
            <person name="Han C."/>
            <person name="Land M."/>
            <person name="Hauser L."/>
            <person name="Markowitz V."/>
            <person name="Cheng J.-F."/>
            <person name="Hugenholtz P."/>
            <person name="Woyke T."/>
            <person name="Wu D."/>
            <person name="Pukall R."/>
            <person name="Gehrich-Schroeter G."/>
            <person name="Schneider S."/>
            <person name="Klenk H.-P."/>
            <person name="Eisen J.A."/>
        </authorList>
    </citation>
    <scope>NUCLEOTIDE SEQUENCE [LARGE SCALE GENOMIC DNA]</scope>
    <source>
        <strain evidence="7">ATCC 700253 / DSM 10332 / NAL</strain>
    </source>
</reference>
<dbReference type="GO" id="GO:0008233">
    <property type="term" value="F:peptidase activity"/>
    <property type="evidence" value="ECO:0007669"/>
    <property type="project" value="UniProtKB-KW"/>
</dbReference>
<evidence type="ECO:0000256" key="1">
    <source>
        <dbReference type="ARBA" id="ARBA00004141"/>
    </source>
</evidence>
<dbReference type="GO" id="GO:0006508">
    <property type="term" value="P:proteolysis"/>
    <property type="evidence" value="ECO:0007669"/>
    <property type="project" value="UniProtKB-KW"/>
</dbReference>
<evidence type="ECO:0000313" key="6">
    <source>
        <dbReference type="EMBL" id="AEW04749.1"/>
    </source>
</evidence>
<accession>G8TVA9</accession>
<dbReference type="InterPro" id="IPR035952">
    <property type="entry name" value="Rhomboid-like_sf"/>
</dbReference>
<dbReference type="Gene3D" id="1.20.1540.10">
    <property type="entry name" value="Rhomboid-like"/>
    <property type="match status" value="1"/>
</dbReference>
<feature type="transmembrane region" description="Helical" evidence="5">
    <location>
        <begin position="173"/>
        <end position="191"/>
    </location>
</feature>
<feature type="transmembrane region" description="Helical" evidence="5">
    <location>
        <begin position="29"/>
        <end position="51"/>
    </location>
</feature>
<gene>
    <name evidence="6" type="ordered locus">Sulac_1251</name>
</gene>
<reference evidence="6 7" key="2">
    <citation type="journal article" date="2012" name="Stand. Genomic Sci.">
        <title>Complete genome sequence of the moderately thermophilic mineral-sulfide-oxidizing firmicute Sulfobacillus acidophilus type strain (NAL(T)).</title>
        <authorList>
            <person name="Anderson I."/>
            <person name="Chertkov O."/>
            <person name="Chen A."/>
            <person name="Saunders E."/>
            <person name="Lapidus A."/>
            <person name="Nolan M."/>
            <person name="Lucas S."/>
            <person name="Hammon N."/>
            <person name="Deshpande S."/>
            <person name="Cheng J.F."/>
            <person name="Han C."/>
            <person name="Tapia R."/>
            <person name="Goodwin L.A."/>
            <person name="Pitluck S."/>
            <person name="Liolios K."/>
            <person name="Pagani I."/>
            <person name="Ivanova N."/>
            <person name="Mikhailova N."/>
            <person name="Pati A."/>
            <person name="Palaniappan K."/>
            <person name="Land M."/>
            <person name="Pan C."/>
            <person name="Rohde M."/>
            <person name="Pukall R."/>
            <person name="Goker M."/>
            <person name="Detter J.C."/>
            <person name="Woyke T."/>
            <person name="Bristow J."/>
            <person name="Eisen J.A."/>
            <person name="Markowitz V."/>
            <person name="Hugenholtz P."/>
            <person name="Kyrpides N.C."/>
            <person name="Klenk H.P."/>
            <person name="Mavromatis K."/>
        </authorList>
    </citation>
    <scope>NUCLEOTIDE SEQUENCE [LARGE SCALE GENOMIC DNA]</scope>
    <source>
        <strain evidence="7">ATCC 700253 / DSM 10332 / NAL</strain>
    </source>
</reference>
<evidence type="ECO:0000256" key="2">
    <source>
        <dbReference type="ARBA" id="ARBA00022692"/>
    </source>
</evidence>
<evidence type="ECO:0000256" key="5">
    <source>
        <dbReference type="SAM" id="Phobius"/>
    </source>
</evidence>
<proteinExistence type="predicted"/>
<keyword evidence="6" id="KW-0378">Hydrolase</keyword>
<keyword evidence="7" id="KW-1185">Reference proteome</keyword>
<dbReference type="GO" id="GO:0016020">
    <property type="term" value="C:membrane"/>
    <property type="evidence" value="ECO:0007669"/>
    <property type="project" value="UniProtKB-SubCell"/>
</dbReference>